<dbReference type="PANTHER" id="PTHR33910:SF1">
    <property type="entry name" value="PROTEIN TRANSLOCASE SUBUNIT SECE"/>
    <property type="match status" value="1"/>
</dbReference>
<comment type="function">
    <text evidence="9">Essential subunit of the Sec protein translocation channel SecYEG. Clamps together the 2 halves of SecY. May contact the channel plug during translocation.</text>
</comment>
<keyword evidence="7 9" id="KW-0811">Translocation</keyword>
<sequence length="92" mass="9764">MSVTTPKNGSQQSSPSKGGAPKPSAKPAIRFNLVQYLKDVRAEATRVTWPTRRNTLVTTGAVLAMAALTSVFFFVVDQVIGLGVRELFGIGG</sequence>
<comment type="caution">
    <text evidence="11">The sequence shown here is derived from an EMBL/GenBank/DDBJ whole genome shotgun (WGS) entry which is preliminary data.</text>
</comment>
<evidence type="ECO:0000313" key="12">
    <source>
        <dbReference type="Proteomes" id="UP000637769"/>
    </source>
</evidence>
<dbReference type="InterPro" id="IPR005807">
    <property type="entry name" value="SecE_bac"/>
</dbReference>
<dbReference type="EMBL" id="BMCH01000002">
    <property type="protein sequence ID" value="GGC24966.1"/>
    <property type="molecule type" value="Genomic_DNA"/>
</dbReference>
<evidence type="ECO:0000256" key="6">
    <source>
        <dbReference type="ARBA" id="ARBA00022989"/>
    </source>
</evidence>
<feature type="region of interest" description="Disordered" evidence="10">
    <location>
        <begin position="1"/>
        <end position="26"/>
    </location>
</feature>
<accession>A0ABQ1LI33</accession>
<gene>
    <name evidence="9" type="primary">secE</name>
    <name evidence="11" type="ORF">GCM10007207_07910</name>
</gene>
<dbReference type="NCBIfam" id="TIGR00964">
    <property type="entry name" value="secE_bact"/>
    <property type="match status" value="1"/>
</dbReference>
<evidence type="ECO:0000256" key="8">
    <source>
        <dbReference type="ARBA" id="ARBA00023136"/>
    </source>
</evidence>
<evidence type="ECO:0000256" key="10">
    <source>
        <dbReference type="SAM" id="MobiDB-lite"/>
    </source>
</evidence>
<organism evidence="11 12">
    <name type="scientific">Asaia siamensis</name>
    <dbReference type="NCBI Taxonomy" id="110479"/>
    <lineage>
        <taxon>Bacteria</taxon>
        <taxon>Pseudomonadati</taxon>
        <taxon>Pseudomonadota</taxon>
        <taxon>Alphaproteobacteria</taxon>
        <taxon>Acetobacterales</taxon>
        <taxon>Acetobacteraceae</taxon>
        <taxon>Asaia</taxon>
    </lineage>
</organism>
<evidence type="ECO:0000256" key="9">
    <source>
        <dbReference type="HAMAP-Rule" id="MF_00422"/>
    </source>
</evidence>
<dbReference type="Pfam" id="PF00584">
    <property type="entry name" value="SecE"/>
    <property type="match status" value="1"/>
</dbReference>
<reference evidence="12" key="1">
    <citation type="journal article" date="2019" name="Int. J. Syst. Evol. Microbiol.">
        <title>The Global Catalogue of Microorganisms (GCM) 10K type strain sequencing project: providing services to taxonomists for standard genome sequencing and annotation.</title>
        <authorList>
            <consortium name="The Broad Institute Genomics Platform"/>
            <consortium name="The Broad Institute Genome Sequencing Center for Infectious Disease"/>
            <person name="Wu L."/>
            <person name="Ma J."/>
        </authorList>
    </citation>
    <scope>NUCLEOTIDE SEQUENCE [LARGE SCALE GENOMIC DNA]</scope>
    <source>
        <strain evidence="12">CCM 7132</strain>
    </source>
</reference>
<proteinExistence type="inferred from homology"/>
<comment type="similarity">
    <text evidence="9">Belongs to the SecE/SEC61-gamma family.</text>
</comment>
<dbReference type="PANTHER" id="PTHR33910">
    <property type="entry name" value="PROTEIN TRANSLOCASE SUBUNIT SECE"/>
    <property type="match status" value="1"/>
</dbReference>
<keyword evidence="12" id="KW-1185">Reference proteome</keyword>
<keyword evidence="8 9" id="KW-0472">Membrane</keyword>
<dbReference type="Proteomes" id="UP000637769">
    <property type="component" value="Unassembled WGS sequence"/>
</dbReference>
<comment type="subunit">
    <text evidence="9">Component of the Sec protein translocase complex. Heterotrimer consisting of SecY, SecE and SecG subunits. The heterotrimers can form oligomers, although 1 heterotrimer is thought to be able to translocate proteins. Interacts with the ribosome. Interacts with SecDF, and other proteins may be involved. Interacts with SecA.</text>
</comment>
<evidence type="ECO:0000256" key="2">
    <source>
        <dbReference type="ARBA" id="ARBA00022448"/>
    </source>
</evidence>
<evidence type="ECO:0000256" key="5">
    <source>
        <dbReference type="ARBA" id="ARBA00022927"/>
    </source>
</evidence>
<dbReference type="InterPro" id="IPR001901">
    <property type="entry name" value="Translocase_SecE/Sec61-g"/>
</dbReference>
<evidence type="ECO:0000256" key="1">
    <source>
        <dbReference type="ARBA" id="ARBA00004370"/>
    </source>
</evidence>
<evidence type="ECO:0000256" key="4">
    <source>
        <dbReference type="ARBA" id="ARBA00022692"/>
    </source>
</evidence>
<protein>
    <recommendedName>
        <fullName evidence="9">Protein translocase subunit SecE</fullName>
    </recommendedName>
</protein>
<dbReference type="HAMAP" id="MF_00422">
    <property type="entry name" value="SecE"/>
    <property type="match status" value="1"/>
</dbReference>
<name>A0ABQ1LI33_9PROT</name>
<keyword evidence="4 9" id="KW-0812">Transmembrane</keyword>
<feature type="compositionally biased region" description="Low complexity" evidence="10">
    <location>
        <begin position="13"/>
        <end position="26"/>
    </location>
</feature>
<evidence type="ECO:0000313" key="11">
    <source>
        <dbReference type="EMBL" id="GGC24966.1"/>
    </source>
</evidence>
<feature type="transmembrane region" description="Helical" evidence="9">
    <location>
        <begin position="56"/>
        <end position="76"/>
    </location>
</feature>
<dbReference type="InterPro" id="IPR038379">
    <property type="entry name" value="SecE_sf"/>
</dbReference>
<keyword evidence="5 9" id="KW-0653">Protein transport</keyword>
<keyword evidence="2 9" id="KW-0813">Transport</keyword>
<evidence type="ECO:0000256" key="7">
    <source>
        <dbReference type="ARBA" id="ARBA00023010"/>
    </source>
</evidence>
<keyword evidence="3 9" id="KW-1003">Cell membrane</keyword>
<keyword evidence="6 9" id="KW-1133">Transmembrane helix</keyword>
<feature type="compositionally biased region" description="Polar residues" evidence="10">
    <location>
        <begin position="1"/>
        <end position="12"/>
    </location>
</feature>
<evidence type="ECO:0000256" key="3">
    <source>
        <dbReference type="ARBA" id="ARBA00022475"/>
    </source>
</evidence>
<dbReference type="Gene3D" id="1.20.5.1030">
    <property type="entry name" value="Preprotein translocase secy subunit"/>
    <property type="match status" value="1"/>
</dbReference>
<comment type="subcellular location">
    <subcellularLocation>
        <location evidence="9">Cell membrane</location>
        <topology evidence="9">Single-pass membrane protein</topology>
    </subcellularLocation>
    <subcellularLocation>
        <location evidence="1">Membrane</location>
    </subcellularLocation>
</comment>